<accession>A0ABT5F612</accession>
<keyword evidence="3" id="KW-1185">Reference proteome</keyword>
<reference evidence="2 3" key="1">
    <citation type="submission" date="2022-11" db="EMBL/GenBank/DDBJ databases">
        <title>Minimal conservation of predation-associated metabolite biosynthetic gene clusters underscores biosynthetic potential of Myxococcota including descriptions for ten novel species: Archangium lansinium sp. nov., Myxococcus landrumus sp. nov., Nannocystis bai.</title>
        <authorList>
            <person name="Ahearne A."/>
            <person name="Stevens C."/>
            <person name="Dowd S."/>
        </authorList>
    </citation>
    <scope>NUCLEOTIDE SEQUENCE [LARGE SCALE GENOMIC DNA]</scope>
    <source>
        <strain evidence="2 3">RJM3</strain>
    </source>
</reference>
<dbReference type="PROSITE" id="PS51257">
    <property type="entry name" value="PROKAR_LIPOPROTEIN"/>
    <property type="match status" value="1"/>
</dbReference>
<feature type="region of interest" description="Disordered" evidence="1">
    <location>
        <begin position="79"/>
        <end position="99"/>
    </location>
</feature>
<comment type="caution">
    <text evidence="2">The sequence shown here is derived from an EMBL/GenBank/DDBJ whole genome shotgun (WGS) entry which is preliminary data.</text>
</comment>
<dbReference type="EMBL" id="JAQNDO010000001">
    <property type="protein sequence ID" value="MDC0749543.1"/>
    <property type="molecule type" value="Genomic_DNA"/>
</dbReference>
<name>A0ABT5F612_9BACT</name>
<organism evidence="2 3">
    <name type="scientific">Polyangium mundeleinium</name>
    <dbReference type="NCBI Taxonomy" id="2995306"/>
    <lineage>
        <taxon>Bacteria</taxon>
        <taxon>Pseudomonadati</taxon>
        <taxon>Myxococcota</taxon>
        <taxon>Polyangia</taxon>
        <taxon>Polyangiales</taxon>
        <taxon>Polyangiaceae</taxon>
        <taxon>Polyangium</taxon>
    </lineage>
</organism>
<evidence type="ECO:0008006" key="4">
    <source>
        <dbReference type="Google" id="ProtNLM"/>
    </source>
</evidence>
<protein>
    <recommendedName>
        <fullName evidence="4">Lipoprotein</fullName>
    </recommendedName>
</protein>
<feature type="compositionally biased region" description="Basic and acidic residues" evidence="1">
    <location>
        <begin position="79"/>
        <end position="91"/>
    </location>
</feature>
<evidence type="ECO:0000313" key="3">
    <source>
        <dbReference type="Proteomes" id="UP001221411"/>
    </source>
</evidence>
<gene>
    <name evidence="2" type="ORF">POL67_49895</name>
</gene>
<sequence length="99" mass="10565">MRPLALLLLVGLVGCGNTLNGRGAAAPLVRVHAAKDLDCPDEEVRVMEEYGGVYKAVGCGRKAYYRTLCEGLTCDVKGEGDGPVGWRDRADPVPPVLPR</sequence>
<evidence type="ECO:0000313" key="2">
    <source>
        <dbReference type="EMBL" id="MDC0749543.1"/>
    </source>
</evidence>
<proteinExistence type="predicted"/>
<dbReference type="Proteomes" id="UP001221411">
    <property type="component" value="Unassembled WGS sequence"/>
</dbReference>
<evidence type="ECO:0000256" key="1">
    <source>
        <dbReference type="SAM" id="MobiDB-lite"/>
    </source>
</evidence>
<dbReference type="RefSeq" id="WP_271929512.1">
    <property type="nucleotide sequence ID" value="NZ_JAQNDO010000001.1"/>
</dbReference>